<gene>
    <name evidence="1" type="ORF">GCM10009846_28880</name>
</gene>
<dbReference type="RefSeq" id="WP_344344792.1">
    <property type="nucleotide sequence ID" value="NZ_BAAAQT010000008.1"/>
</dbReference>
<sequence>MDLGPYASYRLPANVATAFGATTAQELADSLGAQGSVTPETIRQAEAAYMRYRQGDETAARTFLVTHAGLDEQAADEALARLATA</sequence>
<accession>A0ABN3AYC1</accession>
<comment type="caution">
    <text evidence="1">The sequence shown here is derived from an EMBL/GenBank/DDBJ whole genome shotgun (WGS) entry which is preliminary data.</text>
</comment>
<name>A0ABN3AYC1_9MICO</name>
<reference evidence="1 2" key="1">
    <citation type="journal article" date="2019" name="Int. J. Syst. Evol. Microbiol.">
        <title>The Global Catalogue of Microorganisms (GCM) 10K type strain sequencing project: providing services to taxonomists for standard genome sequencing and annotation.</title>
        <authorList>
            <consortium name="The Broad Institute Genomics Platform"/>
            <consortium name="The Broad Institute Genome Sequencing Center for Infectious Disease"/>
            <person name="Wu L."/>
            <person name="Ma J."/>
        </authorList>
    </citation>
    <scope>NUCLEOTIDE SEQUENCE [LARGE SCALE GENOMIC DNA]</scope>
    <source>
        <strain evidence="1 2">JCM 16026</strain>
    </source>
</reference>
<proteinExistence type="predicted"/>
<protein>
    <submittedName>
        <fullName evidence="1">Uncharacterized protein</fullName>
    </submittedName>
</protein>
<dbReference type="EMBL" id="BAAAQT010000008">
    <property type="protein sequence ID" value="GAA2176168.1"/>
    <property type="molecule type" value="Genomic_DNA"/>
</dbReference>
<evidence type="ECO:0000313" key="2">
    <source>
        <dbReference type="Proteomes" id="UP001501599"/>
    </source>
</evidence>
<dbReference type="Proteomes" id="UP001501599">
    <property type="component" value="Unassembled WGS sequence"/>
</dbReference>
<evidence type="ECO:0000313" key="1">
    <source>
        <dbReference type="EMBL" id="GAA2176168.1"/>
    </source>
</evidence>
<keyword evidence="2" id="KW-1185">Reference proteome</keyword>
<organism evidence="1 2">
    <name type="scientific">Agrococcus versicolor</name>
    <dbReference type="NCBI Taxonomy" id="501482"/>
    <lineage>
        <taxon>Bacteria</taxon>
        <taxon>Bacillati</taxon>
        <taxon>Actinomycetota</taxon>
        <taxon>Actinomycetes</taxon>
        <taxon>Micrococcales</taxon>
        <taxon>Microbacteriaceae</taxon>
        <taxon>Agrococcus</taxon>
    </lineage>
</organism>